<evidence type="ECO:0000256" key="1">
    <source>
        <dbReference type="ARBA" id="ARBA00004651"/>
    </source>
</evidence>
<gene>
    <name evidence="10" type="ORF">FKZ61_06100</name>
</gene>
<feature type="transmembrane region" description="Helical" evidence="8">
    <location>
        <begin position="204"/>
        <end position="225"/>
    </location>
</feature>
<protein>
    <submittedName>
        <fullName evidence="10">ABC transporter permease</fullName>
    </submittedName>
</protein>
<comment type="caution">
    <text evidence="10">The sequence shown here is derived from an EMBL/GenBank/DDBJ whole genome shotgun (WGS) entry which is preliminary data.</text>
</comment>
<accession>A0A540VJ75</accession>
<dbReference type="GO" id="GO:0055085">
    <property type="term" value="P:transmembrane transport"/>
    <property type="evidence" value="ECO:0007669"/>
    <property type="project" value="InterPro"/>
</dbReference>
<evidence type="ECO:0000256" key="3">
    <source>
        <dbReference type="ARBA" id="ARBA00022448"/>
    </source>
</evidence>
<evidence type="ECO:0000259" key="9">
    <source>
        <dbReference type="PROSITE" id="PS50928"/>
    </source>
</evidence>
<evidence type="ECO:0000256" key="5">
    <source>
        <dbReference type="ARBA" id="ARBA00022692"/>
    </source>
</evidence>
<evidence type="ECO:0000256" key="2">
    <source>
        <dbReference type="ARBA" id="ARBA00007069"/>
    </source>
</evidence>
<dbReference type="PROSITE" id="PS50928">
    <property type="entry name" value="ABC_TM1"/>
    <property type="match status" value="1"/>
</dbReference>
<evidence type="ECO:0000256" key="7">
    <source>
        <dbReference type="ARBA" id="ARBA00023136"/>
    </source>
</evidence>
<keyword evidence="7 8" id="KW-0472">Membrane</keyword>
<dbReference type="GO" id="GO:0005886">
    <property type="term" value="C:plasma membrane"/>
    <property type="evidence" value="ECO:0007669"/>
    <property type="project" value="UniProtKB-SubCell"/>
</dbReference>
<feature type="domain" description="ABC transmembrane type-1" evidence="9">
    <location>
        <begin position="62"/>
        <end position="268"/>
    </location>
</feature>
<feature type="transmembrane region" description="Helical" evidence="8">
    <location>
        <begin position="65"/>
        <end position="88"/>
    </location>
</feature>
<evidence type="ECO:0000256" key="6">
    <source>
        <dbReference type="ARBA" id="ARBA00022989"/>
    </source>
</evidence>
<dbReference type="SUPFAM" id="SSF161098">
    <property type="entry name" value="MetI-like"/>
    <property type="match status" value="1"/>
</dbReference>
<keyword evidence="6 8" id="KW-1133">Transmembrane helix</keyword>
<evidence type="ECO:0000256" key="8">
    <source>
        <dbReference type="RuleBase" id="RU363032"/>
    </source>
</evidence>
<dbReference type="EMBL" id="VIGC01000006">
    <property type="protein sequence ID" value="TQE96828.1"/>
    <property type="molecule type" value="Genomic_DNA"/>
</dbReference>
<organism evidence="10 11">
    <name type="scientific">Litorilinea aerophila</name>
    <dbReference type="NCBI Taxonomy" id="1204385"/>
    <lineage>
        <taxon>Bacteria</taxon>
        <taxon>Bacillati</taxon>
        <taxon>Chloroflexota</taxon>
        <taxon>Caldilineae</taxon>
        <taxon>Caldilineales</taxon>
        <taxon>Caldilineaceae</taxon>
        <taxon>Litorilinea</taxon>
    </lineage>
</organism>
<dbReference type="InterPro" id="IPR000515">
    <property type="entry name" value="MetI-like"/>
</dbReference>
<feature type="transmembrane region" description="Helical" evidence="8">
    <location>
        <begin position="245"/>
        <end position="268"/>
    </location>
</feature>
<dbReference type="Gene3D" id="1.10.3720.10">
    <property type="entry name" value="MetI-like"/>
    <property type="match status" value="1"/>
</dbReference>
<evidence type="ECO:0000256" key="4">
    <source>
        <dbReference type="ARBA" id="ARBA00022475"/>
    </source>
</evidence>
<dbReference type="Pfam" id="PF00528">
    <property type="entry name" value="BPD_transp_1"/>
    <property type="match status" value="1"/>
</dbReference>
<feature type="transmembrane region" description="Helical" evidence="8">
    <location>
        <begin position="115"/>
        <end position="136"/>
    </location>
</feature>
<comment type="subcellular location">
    <subcellularLocation>
        <location evidence="1 8">Cell membrane</location>
        <topology evidence="1 8">Multi-pass membrane protein</topology>
    </subcellularLocation>
</comment>
<evidence type="ECO:0000313" key="11">
    <source>
        <dbReference type="Proteomes" id="UP000317371"/>
    </source>
</evidence>
<feature type="transmembrane region" description="Helical" evidence="8">
    <location>
        <begin position="37"/>
        <end position="53"/>
    </location>
</feature>
<dbReference type="PANTHER" id="PTHR42929:SF5">
    <property type="entry name" value="ABC TRANSPORTER PERMEASE PROTEIN"/>
    <property type="match status" value="1"/>
</dbReference>
<dbReference type="AlphaFoldDB" id="A0A540VJ75"/>
<keyword evidence="5 8" id="KW-0812">Transmembrane</keyword>
<keyword evidence="3 8" id="KW-0813">Transport</keyword>
<proteinExistence type="inferred from homology"/>
<evidence type="ECO:0000313" key="10">
    <source>
        <dbReference type="EMBL" id="TQE96828.1"/>
    </source>
</evidence>
<dbReference type="InParanoid" id="A0A540VJ75"/>
<keyword evidence="4" id="KW-1003">Cell membrane</keyword>
<comment type="similarity">
    <text evidence="2">Belongs to the binding-protein-dependent transport system permease family. CysTW subfamily.</text>
</comment>
<dbReference type="CDD" id="cd06261">
    <property type="entry name" value="TM_PBP2"/>
    <property type="match status" value="1"/>
</dbReference>
<sequence length="276" mass="30234">MRQLNQTRTILILVSPALLFLSIFFLLPILVTLAGGFQNEAGVFSLAGYLAFFQDRNAQIIYWRTLRLGVIVTVLAALLGYPASYLIAQMPPRRRSLLMSLVILPLMTNPVARTYAWLIILGRFGLINQVLLALGLTEEPRRLLFNETAIVVGLLQLFLPLMILPLVSALENIPHEVVEAARSLGAGELTTFFRVIVPLSADGLVMGGTLVFTGAITAYVTPAILGGNRVLVLATLLRQRALVAIDWEGATVVAGVMLVTTLLVNLFLRLFRPKMV</sequence>
<reference evidence="10 11" key="1">
    <citation type="submission" date="2019-06" db="EMBL/GenBank/DDBJ databases">
        <title>Genome sequence of Litorilinea aerophila BAA-2444.</title>
        <authorList>
            <person name="Maclea K.S."/>
            <person name="Maurais E.G."/>
            <person name="Iannazzi L.C."/>
        </authorList>
    </citation>
    <scope>NUCLEOTIDE SEQUENCE [LARGE SCALE GENOMIC DNA]</scope>
    <source>
        <strain evidence="10 11">ATCC BAA-2444</strain>
    </source>
</reference>
<dbReference type="Proteomes" id="UP000317371">
    <property type="component" value="Unassembled WGS sequence"/>
</dbReference>
<keyword evidence="11" id="KW-1185">Reference proteome</keyword>
<feature type="transmembrane region" description="Helical" evidence="8">
    <location>
        <begin position="148"/>
        <end position="168"/>
    </location>
</feature>
<name>A0A540VJ75_9CHLR</name>
<dbReference type="RefSeq" id="WP_141609200.1">
    <property type="nucleotide sequence ID" value="NZ_VIGC02000006.1"/>
</dbReference>
<feature type="transmembrane region" description="Helical" evidence="8">
    <location>
        <begin position="12"/>
        <end position="31"/>
    </location>
</feature>
<dbReference type="PANTHER" id="PTHR42929">
    <property type="entry name" value="INNER MEMBRANE ABC TRANSPORTER PERMEASE PROTEIN YDCU-RELATED-RELATED"/>
    <property type="match status" value="1"/>
</dbReference>
<dbReference type="OrthoDB" id="9807047at2"/>
<dbReference type="InterPro" id="IPR035906">
    <property type="entry name" value="MetI-like_sf"/>
</dbReference>